<dbReference type="EnsemblBacteria" id="ABC23736">
    <property type="protein sequence ID" value="ABC23736"/>
    <property type="gene ID" value="Rru_A2939"/>
</dbReference>
<dbReference type="EMBL" id="CP000230">
    <property type="protein sequence ID" value="ABC23736.1"/>
    <property type="molecule type" value="Genomic_DNA"/>
</dbReference>
<sequence>MKIAIADAGPAFDGTSPEARPLDGAARAVCGLAAALAGRGHRVSVHNSCAQAVEVAGVSWRPLPVGWQGGKEGARLEDVEALIAIDQPALLDLAEGPAVRRILLPFAAPGPLAWPLARDPIERHQPLTAYLGLTQRTAAPLLPGHSTVIAPGVSGAFRPRIGQGPSDPPVAVVTTHPLHGLDWLLDLWEDVIVREVPAARLHVYSALLHRALGGEVMPGALSRLTDRVRGLAGRGVEVRAPLGETAMAAVYRAATLHLYPGHVDDMTCWTLAESQACGLPAVARALGATSERLVNGETGYLVPDGAAFANVAVQILVEPAVRRSLSAAAADPGRLRPWEAVALDIDRILTA</sequence>
<dbReference type="Proteomes" id="UP000001929">
    <property type="component" value="Chromosome"/>
</dbReference>
<proteinExistence type="predicted"/>
<name>Q2RQ59_RHORT</name>
<dbReference type="AlphaFoldDB" id="Q2RQ59"/>
<dbReference type="PANTHER" id="PTHR12526:SF635">
    <property type="entry name" value="GLYCOSYL TRANSFERASE GROUP 1"/>
    <property type="match status" value="1"/>
</dbReference>
<dbReference type="KEGG" id="rru:Rru_A2939"/>
<evidence type="ECO:0000313" key="1">
    <source>
        <dbReference type="EMBL" id="ABC23736.1"/>
    </source>
</evidence>
<dbReference type="HOGENOM" id="CLU_051669_0_0_5"/>
<evidence type="ECO:0008006" key="3">
    <source>
        <dbReference type="Google" id="ProtNLM"/>
    </source>
</evidence>
<dbReference type="GO" id="GO:0016757">
    <property type="term" value="F:glycosyltransferase activity"/>
    <property type="evidence" value="ECO:0007669"/>
    <property type="project" value="TreeGrafter"/>
</dbReference>
<dbReference type="PATRIC" id="fig|269796.9.peg.3047"/>
<dbReference type="eggNOG" id="COG0438">
    <property type="taxonomic scope" value="Bacteria"/>
</dbReference>
<dbReference type="PANTHER" id="PTHR12526">
    <property type="entry name" value="GLYCOSYLTRANSFERASE"/>
    <property type="match status" value="1"/>
</dbReference>
<dbReference type="Pfam" id="PF13692">
    <property type="entry name" value="Glyco_trans_1_4"/>
    <property type="match status" value="1"/>
</dbReference>
<keyword evidence="2" id="KW-1185">Reference proteome</keyword>
<organism evidence="1 2">
    <name type="scientific">Rhodospirillum rubrum (strain ATCC 11170 / ATH 1.1.1 / DSM 467 / LMG 4362 / NCIMB 8255 / S1)</name>
    <dbReference type="NCBI Taxonomy" id="269796"/>
    <lineage>
        <taxon>Bacteria</taxon>
        <taxon>Pseudomonadati</taxon>
        <taxon>Pseudomonadota</taxon>
        <taxon>Alphaproteobacteria</taxon>
        <taxon>Rhodospirillales</taxon>
        <taxon>Rhodospirillaceae</taxon>
        <taxon>Rhodospirillum</taxon>
    </lineage>
</organism>
<dbReference type="RefSeq" id="WP_011390689.1">
    <property type="nucleotide sequence ID" value="NC_007643.1"/>
</dbReference>
<dbReference type="STRING" id="269796.Rru_A2939"/>
<gene>
    <name evidence="1" type="ordered locus">Rru_A2939</name>
</gene>
<accession>Q2RQ59</accession>
<evidence type="ECO:0000313" key="2">
    <source>
        <dbReference type="Proteomes" id="UP000001929"/>
    </source>
</evidence>
<dbReference type="SUPFAM" id="SSF53756">
    <property type="entry name" value="UDP-Glycosyltransferase/glycogen phosphorylase"/>
    <property type="match status" value="1"/>
</dbReference>
<dbReference type="Gene3D" id="3.40.50.2000">
    <property type="entry name" value="Glycogen Phosphorylase B"/>
    <property type="match status" value="1"/>
</dbReference>
<reference evidence="1 2" key="1">
    <citation type="journal article" date="2011" name="Stand. Genomic Sci.">
        <title>Complete genome sequence of Rhodospirillum rubrum type strain (S1).</title>
        <authorList>
            <person name="Munk A.C."/>
            <person name="Copeland A."/>
            <person name="Lucas S."/>
            <person name="Lapidus A."/>
            <person name="Del Rio T.G."/>
            <person name="Barry K."/>
            <person name="Detter J.C."/>
            <person name="Hammon N."/>
            <person name="Israni S."/>
            <person name="Pitluck S."/>
            <person name="Brettin T."/>
            <person name="Bruce D."/>
            <person name="Han C."/>
            <person name="Tapia R."/>
            <person name="Gilna P."/>
            <person name="Schmutz J."/>
            <person name="Larimer F."/>
            <person name="Land M."/>
            <person name="Kyrpides N.C."/>
            <person name="Mavromatis K."/>
            <person name="Richardson P."/>
            <person name="Rohde M."/>
            <person name="Goker M."/>
            <person name="Klenk H.P."/>
            <person name="Zhang Y."/>
            <person name="Roberts G.P."/>
            <person name="Reslewic S."/>
            <person name="Schwartz D.C."/>
        </authorList>
    </citation>
    <scope>NUCLEOTIDE SEQUENCE [LARGE SCALE GENOMIC DNA]</scope>
    <source>
        <strain evidence="2">ATCC 11170 / ATH 1.1.1 / DSM 467 / LMG 4362 / NCIMB 8255 / S1</strain>
    </source>
</reference>
<protein>
    <recommendedName>
        <fullName evidence="3">Glycosyl transferase, group 1</fullName>
    </recommendedName>
</protein>
<dbReference type="PhylomeDB" id="Q2RQ59"/>